<dbReference type="PRINTS" id="PR01243">
    <property type="entry name" value="NUCDPKINASE"/>
</dbReference>
<keyword evidence="8" id="KW-0418">Kinase</keyword>
<reference evidence="13" key="1">
    <citation type="submission" date="2018-05" db="EMBL/GenBank/DDBJ databases">
        <authorList>
            <person name="Lanie J.A."/>
            <person name="Ng W.-L."/>
            <person name="Kazmierczak K.M."/>
            <person name="Andrzejewski T.M."/>
            <person name="Davidsen T.M."/>
            <person name="Wayne K.J."/>
            <person name="Tettelin H."/>
            <person name="Glass J.I."/>
            <person name="Rusch D."/>
            <person name="Podicherti R."/>
            <person name="Tsui H.-C.T."/>
            <person name="Winkler M.E."/>
        </authorList>
    </citation>
    <scope>NUCLEOTIDE SEQUENCE</scope>
</reference>
<keyword evidence="10" id="KW-0460">Magnesium</keyword>
<evidence type="ECO:0000256" key="6">
    <source>
        <dbReference type="ARBA" id="ARBA00022723"/>
    </source>
</evidence>
<dbReference type="InterPro" id="IPR034907">
    <property type="entry name" value="NDK-like_dom"/>
</dbReference>
<keyword evidence="6" id="KW-0479">Metal-binding</keyword>
<sequence length="146" mass="16027">VDREVSQSEEMTERTFFMLKPDAVRRGLVERILQRLDDASLRMVAKQQLVVNKAQSGALYTEHEGKPFYDSLLTYIHSGPVLVTVWEGSGAVALVRKLIGATNPTDAAPGTIRGDFGLAIDENVVHGSDSVQSAEREIPIFFPGLD</sequence>
<evidence type="ECO:0000256" key="4">
    <source>
        <dbReference type="ARBA" id="ARBA00017632"/>
    </source>
</evidence>
<dbReference type="EMBL" id="UINC01001013">
    <property type="protein sequence ID" value="SUZ67473.1"/>
    <property type="molecule type" value="Genomic_DNA"/>
</dbReference>
<dbReference type="GO" id="GO:0006183">
    <property type="term" value="P:GTP biosynthetic process"/>
    <property type="evidence" value="ECO:0007669"/>
    <property type="project" value="InterPro"/>
</dbReference>
<evidence type="ECO:0000256" key="7">
    <source>
        <dbReference type="ARBA" id="ARBA00022741"/>
    </source>
</evidence>
<accession>A0A381PPS2</accession>
<dbReference type="HAMAP" id="MF_00451">
    <property type="entry name" value="NDP_kinase"/>
    <property type="match status" value="1"/>
</dbReference>
<dbReference type="AlphaFoldDB" id="A0A381PPS2"/>
<dbReference type="Pfam" id="PF00334">
    <property type="entry name" value="NDK"/>
    <property type="match status" value="1"/>
</dbReference>
<dbReference type="GO" id="GO:0006228">
    <property type="term" value="P:UTP biosynthetic process"/>
    <property type="evidence" value="ECO:0007669"/>
    <property type="project" value="InterPro"/>
</dbReference>
<proteinExistence type="inferred from homology"/>
<evidence type="ECO:0000256" key="2">
    <source>
        <dbReference type="ARBA" id="ARBA00008142"/>
    </source>
</evidence>
<protein>
    <recommendedName>
        <fullName evidence="4">Nucleoside diphosphate kinase</fullName>
        <ecNumber evidence="3">2.7.4.6</ecNumber>
    </recommendedName>
</protein>
<evidence type="ECO:0000259" key="12">
    <source>
        <dbReference type="SMART" id="SM00562"/>
    </source>
</evidence>
<dbReference type="GO" id="GO:0004550">
    <property type="term" value="F:nucleoside diphosphate kinase activity"/>
    <property type="evidence" value="ECO:0007669"/>
    <property type="project" value="UniProtKB-EC"/>
</dbReference>
<name>A0A381PPS2_9ZZZZ</name>
<dbReference type="NCBIfam" id="NF001908">
    <property type="entry name" value="PRK00668.1"/>
    <property type="match status" value="1"/>
</dbReference>
<comment type="similarity">
    <text evidence="2">Belongs to the NDK family.</text>
</comment>
<keyword evidence="11" id="KW-0546">Nucleotide metabolism</keyword>
<organism evidence="13">
    <name type="scientific">marine metagenome</name>
    <dbReference type="NCBI Taxonomy" id="408172"/>
    <lineage>
        <taxon>unclassified sequences</taxon>
        <taxon>metagenomes</taxon>
        <taxon>ecological metagenomes</taxon>
    </lineage>
</organism>
<dbReference type="PANTHER" id="PTHR11349">
    <property type="entry name" value="NUCLEOSIDE DIPHOSPHATE KINASE"/>
    <property type="match status" value="1"/>
</dbReference>
<keyword evidence="5" id="KW-0808">Transferase</keyword>
<evidence type="ECO:0000256" key="10">
    <source>
        <dbReference type="ARBA" id="ARBA00022842"/>
    </source>
</evidence>
<evidence type="ECO:0000256" key="8">
    <source>
        <dbReference type="ARBA" id="ARBA00022777"/>
    </source>
</evidence>
<keyword evidence="9" id="KW-0067">ATP-binding</keyword>
<evidence type="ECO:0000256" key="5">
    <source>
        <dbReference type="ARBA" id="ARBA00022679"/>
    </source>
</evidence>
<dbReference type="PROSITE" id="PS00469">
    <property type="entry name" value="NDPK"/>
    <property type="match status" value="1"/>
</dbReference>
<dbReference type="EC" id="2.7.4.6" evidence="3"/>
<dbReference type="PROSITE" id="PS51374">
    <property type="entry name" value="NDPK_LIKE"/>
    <property type="match status" value="1"/>
</dbReference>
<dbReference type="CDD" id="cd04413">
    <property type="entry name" value="NDPk_I"/>
    <property type="match status" value="1"/>
</dbReference>
<dbReference type="InterPro" id="IPR001564">
    <property type="entry name" value="Nucleoside_diP_kinase"/>
</dbReference>
<dbReference type="FunFam" id="3.30.70.141:FF:000003">
    <property type="entry name" value="Nucleoside diphosphate kinase"/>
    <property type="match status" value="1"/>
</dbReference>
<dbReference type="Gene3D" id="3.30.70.141">
    <property type="entry name" value="Nucleoside diphosphate kinase-like domain"/>
    <property type="match status" value="1"/>
</dbReference>
<feature type="domain" description="Nucleoside diphosphate kinase-like" evidence="12">
    <location>
        <begin position="12"/>
        <end position="146"/>
    </location>
</feature>
<dbReference type="SUPFAM" id="SSF54919">
    <property type="entry name" value="Nucleoside diphosphate kinase, NDK"/>
    <property type="match status" value="1"/>
</dbReference>
<feature type="non-terminal residue" evidence="13">
    <location>
        <position position="1"/>
    </location>
</feature>
<dbReference type="InterPro" id="IPR036850">
    <property type="entry name" value="NDK-like_dom_sf"/>
</dbReference>
<gene>
    <name evidence="13" type="ORF">METZ01_LOCUS20327</name>
</gene>
<evidence type="ECO:0000313" key="13">
    <source>
        <dbReference type="EMBL" id="SUZ67473.1"/>
    </source>
</evidence>
<keyword evidence="7" id="KW-0547">Nucleotide-binding</keyword>
<dbReference type="GO" id="GO:0006241">
    <property type="term" value="P:CTP biosynthetic process"/>
    <property type="evidence" value="ECO:0007669"/>
    <property type="project" value="InterPro"/>
</dbReference>
<dbReference type="SMART" id="SM00562">
    <property type="entry name" value="NDK"/>
    <property type="match status" value="1"/>
</dbReference>
<evidence type="ECO:0000256" key="11">
    <source>
        <dbReference type="ARBA" id="ARBA00023080"/>
    </source>
</evidence>
<dbReference type="GO" id="GO:0046872">
    <property type="term" value="F:metal ion binding"/>
    <property type="evidence" value="ECO:0007669"/>
    <property type="project" value="UniProtKB-KW"/>
</dbReference>
<dbReference type="InterPro" id="IPR023005">
    <property type="entry name" value="Nucleoside_diP_kinase_AS"/>
</dbReference>
<evidence type="ECO:0000256" key="1">
    <source>
        <dbReference type="ARBA" id="ARBA00001946"/>
    </source>
</evidence>
<comment type="cofactor">
    <cofactor evidence="1">
        <name>Mg(2+)</name>
        <dbReference type="ChEBI" id="CHEBI:18420"/>
    </cofactor>
</comment>
<dbReference type="GO" id="GO:0005524">
    <property type="term" value="F:ATP binding"/>
    <property type="evidence" value="ECO:0007669"/>
    <property type="project" value="UniProtKB-KW"/>
</dbReference>
<evidence type="ECO:0000256" key="3">
    <source>
        <dbReference type="ARBA" id="ARBA00012966"/>
    </source>
</evidence>
<evidence type="ECO:0000256" key="9">
    <source>
        <dbReference type="ARBA" id="ARBA00022840"/>
    </source>
</evidence>